<evidence type="ECO:0000256" key="4">
    <source>
        <dbReference type="PROSITE-ProRule" id="PRU00134"/>
    </source>
</evidence>
<evidence type="ECO:0000259" key="5">
    <source>
        <dbReference type="PROSITE" id="PS50865"/>
    </source>
</evidence>
<proteinExistence type="predicted"/>
<evidence type="ECO:0000313" key="7">
    <source>
        <dbReference type="Proteomes" id="UP000664132"/>
    </source>
</evidence>
<reference evidence="6" key="1">
    <citation type="submission" date="2021-02" db="EMBL/GenBank/DDBJ databases">
        <title>Genome sequence Cadophora malorum strain M34.</title>
        <authorList>
            <person name="Stefanovic E."/>
            <person name="Vu D."/>
            <person name="Scully C."/>
            <person name="Dijksterhuis J."/>
            <person name="Roader J."/>
            <person name="Houbraken J."/>
        </authorList>
    </citation>
    <scope>NUCLEOTIDE SEQUENCE</scope>
    <source>
        <strain evidence="6">M34</strain>
    </source>
</reference>
<gene>
    <name evidence="6" type="ORF">IFR04_014865</name>
</gene>
<comment type="caution">
    <text evidence="6">The sequence shown here is derived from an EMBL/GenBank/DDBJ whole genome shotgun (WGS) entry which is preliminary data.</text>
</comment>
<accession>A0A8H7T430</accession>
<dbReference type="Pfam" id="PF01753">
    <property type="entry name" value="zf-MYND"/>
    <property type="match status" value="1"/>
</dbReference>
<keyword evidence="7" id="KW-1185">Reference proteome</keyword>
<keyword evidence="2 4" id="KW-0863">Zinc-finger</keyword>
<dbReference type="AlphaFoldDB" id="A0A8H7T430"/>
<dbReference type="Gene3D" id="6.10.140.2220">
    <property type="match status" value="1"/>
</dbReference>
<organism evidence="6 7">
    <name type="scientific">Cadophora malorum</name>
    <dbReference type="NCBI Taxonomy" id="108018"/>
    <lineage>
        <taxon>Eukaryota</taxon>
        <taxon>Fungi</taxon>
        <taxon>Dikarya</taxon>
        <taxon>Ascomycota</taxon>
        <taxon>Pezizomycotina</taxon>
        <taxon>Leotiomycetes</taxon>
        <taxon>Helotiales</taxon>
        <taxon>Ploettnerulaceae</taxon>
        <taxon>Cadophora</taxon>
    </lineage>
</organism>
<dbReference type="Proteomes" id="UP000664132">
    <property type="component" value="Unassembled WGS sequence"/>
</dbReference>
<feature type="domain" description="MYND-type" evidence="5">
    <location>
        <begin position="6"/>
        <end position="42"/>
    </location>
</feature>
<dbReference type="PROSITE" id="PS50865">
    <property type="entry name" value="ZF_MYND_2"/>
    <property type="match status" value="1"/>
</dbReference>
<dbReference type="EMBL" id="JAFJYH010000419">
    <property type="protein sequence ID" value="KAG4411998.1"/>
    <property type="molecule type" value="Genomic_DNA"/>
</dbReference>
<sequence>MAPPCCCVCGKPSTKQCSTCRSADYCSPRCESNDLDSHRLLCRAFLNFTSAYPKPATNCVLALYFPILPFQTRGRAPVFIWFDGTNKVNKDRASGTITRVNCLADEKNNNPSAEGFEIFANYVKKFQFGHTIILQMRSAFRFDGSRVNLSLIETTKGKLSEPWGGPLVVSCRNGLIYGEGPGNMLKENMFFELEVTNADLIWSVLRQNSGGIAAKGVEISCKGDMVVLGFRKQDIWILKSMDQIHAGACPTQAILAKNGTGKVFGRVLVVREDMKDITPKQVEAIVNFFSQDVSPKINEEIGLARLSGEEAGTELGKFMAELISRAKIDSFFENFKAQKIEGGDTSWVDKAVPEATDGDPDEDSVTRVSQQLGKLSSTWVSEARRDGIDVLAGLLEVEAKIDKTYPTETEAQRVIRLMQNVFEWADEVFNRVIEARNLVTKAKDLSGCRGPVDFDSPEGRLQMKQEITPFTMRSLWNQFDHHTALHNAKPDRYPAVPVGLS</sequence>
<name>A0A8H7T430_9HELO</name>
<evidence type="ECO:0000313" key="6">
    <source>
        <dbReference type="EMBL" id="KAG4411998.1"/>
    </source>
</evidence>
<evidence type="ECO:0000256" key="2">
    <source>
        <dbReference type="ARBA" id="ARBA00022771"/>
    </source>
</evidence>
<dbReference type="SUPFAM" id="SSF144232">
    <property type="entry name" value="HIT/MYND zinc finger-like"/>
    <property type="match status" value="1"/>
</dbReference>
<keyword evidence="3" id="KW-0862">Zinc</keyword>
<protein>
    <recommendedName>
        <fullName evidence="5">MYND-type domain-containing protein</fullName>
    </recommendedName>
</protein>
<dbReference type="InterPro" id="IPR002893">
    <property type="entry name" value="Znf_MYND"/>
</dbReference>
<keyword evidence="1" id="KW-0479">Metal-binding</keyword>
<evidence type="ECO:0000256" key="1">
    <source>
        <dbReference type="ARBA" id="ARBA00022723"/>
    </source>
</evidence>
<dbReference type="OrthoDB" id="437457at2759"/>
<evidence type="ECO:0000256" key="3">
    <source>
        <dbReference type="ARBA" id="ARBA00022833"/>
    </source>
</evidence>
<dbReference type="GO" id="GO:0008270">
    <property type="term" value="F:zinc ion binding"/>
    <property type="evidence" value="ECO:0007669"/>
    <property type="project" value="UniProtKB-KW"/>
</dbReference>